<feature type="domain" description="F-box associated beta-propeller type 3" evidence="2">
    <location>
        <begin position="89"/>
        <end position="382"/>
    </location>
</feature>
<keyword evidence="4" id="KW-1185">Reference proteome</keyword>
<proteinExistence type="predicted"/>
<evidence type="ECO:0000259" key="1">
    <source>
        <dbReference type="Pfam" id="PF00646"/>
    </source>
</evidence>
<dbReference type="NCBIfam" id="TIGR01640">
    <property type="entry name" value="F_box_assoc_1"/>
    <property type="match status" value="1"/>
</dbReference>
<dbReference type="AlphaFoldDB" id="R0I6Y5"/>
<dbReference type="EMBL" id="KB870806">
    <property type="protein sequence ID" value="EOA33835.1"/>
    <property type="molecule type" value="Genomic_DNA"/>
</dbReference>
<evidence type="ECO:0000259" key="2">
    <source>
        <dbReference type="Pfam" id="PF08268"/>
    </source>
</evidence>
<evidence type="ECO:0000313" key="4">
    <source>
        <dbReference type="Proteomes" id="UP000029121"/>
    </source>
</evidence>
<dbReference type="InterPro" id="IPR017451">
    <property type="entry name" value="F-box-assoc_interact_dom"/>
</dbReference>
<feature type="domain" description="F-box" evidence="1">
    <location>
        <begin position="12"/>
        <end position="46"/>
    </location>
</feature>
<dbReference type="SUPFAM" id="SSF81383">
    <property type="entry name" value="F-box domain"/>
    <property type="match status" value="1"/>
</dbReference>
<accession>R0I6Y5</accession>
<dbReference type="InterPro" id="IPR001810">
    <property type="entry name" value="F-box_dom"/>
</dbReference>
<evidence type="ECO:0000313" key="3">
    <source>
        <dbReference type="EMBL" id="EOA33835.1"/>
    </source>
</evidence>
<sequence length="389" mass="44646">MENSSFDTVFSLDLQKHIMSFFTLKSLAKCICVSKQWASLIRGEDFAKVYLTRSVDRPRLMFMVSRDRTQPPEPEMSWFHDVCENPSMETLFHSVYLKEKEEPLLSSGQQQLRISYVQPITCSALRPVQGLVCLHLDNQIVICNPGAKTFRKLPEVDGGNSEVCINCFLGYDKATDVFKVLCISLYDMSETPITTYQVCTIRSTAGEESWRPITCEYGHKPCDDGLFIDGVLYYKAERYSDKARVIMSFNVMSEEFSVIELSEQVSRGGHSWDLVNYNEEIALPAPVGYNTSGLQMWVRDQMGEWLLRSIPIPPWKQTVEDKPFYFVGNINRTNELVFTDSPSLGNQNLPYIVLLYDTNSGDLRRFKIEEVKGHYVETFVDHVDSTWLI</sequence>
<reference evidence="4" key="1">
    <citation type="journal article" date="2013" name="Nat. Genet.">
        <title>The Capsella rubella genome and the genomic consequences of rapid mating system evolution.</title>
        <authorList>
            <person name="Slotte T."/>
            <person name="Hazzouri K.M."/>
            <person name="Agren J.A."/>
            <person name="Koenig D."/>
            <person name="Maumus F."/>
            <person name="Guo Y.L."/>
            <person name="Steige K."/>
            <person name="Platts A.E."/>
            <person name="Escobar J.S."/>
            <person name="Newman L.K."/>
            <person name="Wang W."/>
            <person name="Mandakova T."/>
            <person name="Vello E."/>
            <person name="Smith L.M."/>
            <person name="Henz S.R."/>
            <person name="Steffen J."/>
            <person name="Takuno S."/>
            <person name="Brandvain Y."/>
            <person name="Coop G."/>
            <person name="Andolfatto P."/>
            <person name="Hu T.T."/>
            <person name="Blanchette M."/>
            <person name="Clark R.M."/>
            <person name="Quesneville H."/>
            <person name="Nordborg M."/>
            <person name="Gaut B.S."/>
            <person name="Lysak M.A."/>
            <person name="Jenkins J."/>
            <person name="Grimwood J."/>
            <person name="Chapman J."/>
            <person name="Prochnik S."/>
            <person name="Shu S."/>
            <person name="Rokhsar D."/>
            <person name="Schmutz J."/>
            <person name="Weigel D."/>
            <person name="Wright S.I."/>
        </authorList>
    </citation>
    <scope>NUCLEOTIDE SEQUENCE [LARGE SCALE GENOMIC DNA]</scope>
    <source>
        <strain evidence="4">cv. Monte Gargano</strain>
    </source>
</reference>
<dbReference type="Proteomes" id="UP000029121">
    <property type="component" value="Unassembled WGS sequence"/>
</dbReference>
<evidence type="ECO:0008006" key="5">
    <source>
        <dbReference type="Google" id="ProtNLM"/>
    </source>
</evidence>
<organism evidence="3 4">
    <name type="scientific">Capsella rubella</name>
    <dbReference type="NCBI Taxonomy" id="81985"/>
    <lineage>
        <taxon>Eukaryota</taxon>
        <taxon>Viridiplantae</taxon>
        <taxon>Streptophyta</taxon>
        <taxon>Embryophyta</taxon>
        <taxon>Tracheophyta</taxon>
        <taxon>Spermatophyta</taxon>
        <taxon>Magnoliopsida</taxon>
        <taxon>eudicotyledons</taxon>
        <taxon>Gunneridae</taxon>
        <taxon>Pentapetalae</taxon>
        <taxon>rosids</taxon>
        <taxon>malvids</taxon>
        <taxon>Brassicales</taxon>
        <taxon>Brassicaceae</taxon>
        <taxon>Camelineae</taxon>
        <taxon>Capsella</taxon>
    </lineage>
</organism>
<protein>
    <recommendedName>
        <fullName evidence="5">F-box domain-containing protein</fullName>
    </recommendedName>
</protein>
<dbReference type="Pfam" id="PF00646">
    <property type="entry name" value="F-box"/>
    <property type="match status" value="1"/>
</dbReference>
<gene>
    <name evidence="3" type="ORF">CARUB_v10021316mg</name>
</gene>
<dbReference type="PANTHER" id="PTHR31111:SF78">
    <property type="entry name" value="F-BOX ASSOCIATED UBIQUITINATION EFFECTOR FAMILY PROTEIN"/>
    <property type="match status" value="1"/>
</dbReference>
<dbReference type="STRING" id="81985.R0I6Y5"/>
<dbReference type="InterPro" id="IPR013187">
    <property type="entry name" value="F-box-assoc_dom_typ3"/>
</dbReference>
<dbReference type="InterPro" id="IPR036047">
    <property type="entry name" value="F-box-like_dom_sf"/>
</dbReference>
<dbReference type="PANTHER" id="PTHR31111">
    <property type="entry name" value="BNAA05G37150D PROTEIN-RELATED"/>
    <property type="match status" value="1"/>
</dbReference>
<name>R0I6Y5_9BRAS</name>
<dbReference type="Pfam" id="PF08268">
    <property type="entry name" value="FBA_3"/>
    <property type="match status" value="1"/>
</dbReference>